<organism evidence="1 2">
    <name type="scientific">Haloactinopolyspora alba</name>
    <dbReference type="NCBI Taxonomy" id="648780"/>
    <lineage>
        <taxon>Bacteria</taxon>
        <taxon>Bacillati</taxon>
        <taxon>Actinomycetota</taxon>
        <taxon>Actinomycetes</taxon>
        <taxon>Jiangellales</taxon>
        <taxon>Jiangellaceae</taxon>
        <taxon>Haloactinopolyspora</taxon>
    </lineage>
</organism>
<proteinExistence type="predicted"/>
<dbReference type="EMBL" id="PYGE01000014">
    <property type="protein sequence ID" value="PSL01323.1"/>
    <property type="molecule type" value="Genomic_DNA"/>
</dbReference>
<evidence type="ECO:0000313" key="1">
    <source>
        <dbReference type="EMBL" id="PSL01323.1"/>
    </source>
</evidence>
<protein>
    <submittedName>
        <fullName evidence="1">Uncharacterized protein</fullName>
    </submittedName>
</protein>
<dbReference type="Proteomes" id="UP000243528">
    <property type="component" value="Unassembled WGS sequence"/>
</dbReference>
<reference evidence="1 2" key="1">
    <citation type="submission" date="2018-03" db="EMBL/GenBank/DDBJ databases">
        <title>Genomic Encyclopedia of Archaeal and Bacterial Type Strains, Phase II (KMG-II): from individual species to whole genera.</title>
        <authorList>
            <person name="Goeker M."/>
        </authorList>
    </citation>
    <scope>NUCLEOTIDE SEQUENCE [LARGE SCALE GENOMIC DNA]</scope>
    <source>
        <strain evidence="1 2">DSM 45211</strain>
    </source>
</reference>
<name>A0A2P8DVR3_9ACTN</name>
<comment type="caution">
    <text evidence="1">The sequence shown here is derived from an EMBL/GenBank/DDBJ whole genome shotgun (WGS) entry which is preliminary data.</text>
</comment>
<evidence type="ECO:0000313" key="2">
    <source>
        <dbReference type="Proteomes" id="UP000243528"/>
    </source>
</evidence>
<dbReference type="AlphaFoldDB" id="A0A2P8DVR3"/>
<sequence length="33" mass="3891">MRLLEAWPRDETFQIEFLLVRRVGQGSDDGSLR</sequence>
<accession>A0A2P8DVR3</accession>
<gene>
    <name evidence="1" type="ORF">CLV30_11453</name>
</gene>
<keyword evidence="2" id="KW-1185">Reference proteome</keyword>